<keyword evidence="3" id="KW-1185">Reference proteome</keyword>
<name>A0ABT0ZPF5_9LACO</name>
<feature type="transmembrane region" description="Helical" evidence="1">
    <location>
        <begin position="37"/>
        <end position="58"/>
    </location>
</feature>
<accession>A0ABT0ZPF5</accession>
<keyword evidence="1" id="KW-0812">Transmembrane</keyword>
<dbReference type="EMBL" id="JAMWYK010000002">
    <property type="protein sequence ID" value="MCO0831876.1"/>
    <property type="molecule type" value="Genomic_DNA"/>
</dbReference>
<dbReference type="Proteomes" id="UP001523234">
    <property type="component" value="Unassembled WGS sequence"/>
</dbReference>
<keyword evidence="1" id="KW-0472">Membrane</keyword>
<organism evidence="2 3">
    <name type="scientific">Fructobacillus apis</name>
    <dbReference type="NCBI Taxonomy" id="2935017"/>
    <lineage>
        <taxon>Bacteria</taxon>
        <taxon>Bacillati</taxon>
        <taxon>Bacillota</taxon>
        <taxon>Bacilli</taxon>
        <taxon>Lactobacillales</taxon>
        <taxon>Lactobacillaceae</taxon>
        <taxon>Fructobacillus</taxon>
    </lineage>
</organism>
<gene>
    <name evidence="2" type="ORF">NFX39_02040</name>
</gene>
<evidence type="ECO:0000313" key="2">
    <source>
        <dbReference type="EMBL" id="MCO0831876.1"/>
    </source>
</evidence>
<dbReference type="RefSeq" id="WP_252442563.1">
    <property type="nucleotide sequence ID" value="NZ_JAMWYK010000002.1"/>
</dbReference>
<evidence type="ECO:0000256" key="1">
    <source>
        <dbReference type="SAM" id="Phobius"/>
    </source>
</evidence>
<proteinExistence type="predicted"/>
<reference evidence="2 3" key="1">
    <citation type="submission" date="2022-06" db="EMBL/GenBank/DDBJ databases">
        <title>Fructobacillus taiwanensis sp. nov., isolated from the honeybee.</title>
        <authorList>
            <person name="Chen Y.-S."/>
            <person name="Wang L.-T."/>
            <person name="Lee Y.-S."/>
            <person name="Chang Y.-C."/>
            <person name="Wu H.-C."/>
            <person name="Liao C.-Y."/>
            <person name="Chen W.-H."/>
            <person name="Deng J.-N."/>
            <person name="Wang Y.-H."/>
        </authorList>
    </citation>
    <scope>NUCLEOTIDE SEQUENCE [LARGE SCALE GENOMIC DNA]</scope>
    <source>
        <strain evidence="2 3">W13</strain>
    </source>
</reference>
<feature type="transmembrane region" description="Helical" evidence="1">
    <location>
        <begin position="106"/>
        <end position="122"/>
    </location>
</feature>
<comment type="caution">
    <text evidence="2">The sequence shown here is derived from an EMBL/GenBank/DDBJ whole genome shotgun (WGS) entry which is preliminary data.</text>
</comment>
<sequence length="147" mass="17584">MTPTQISNQNRYASFFFLWLTIVYYGVLKNLGLSDDLWIVGLALFFGVRRPVIFYYFFKRLYMNFQYEVRHVEKYADWEKRGAFKFTWFAPYALIVSLIFQIVMHNLYVLPIVLATTVLFFYQKKKGRLEEEEGDANNEQIEDGARL</sequence>
<keyword evidence="1" id="KW-1133">Transmembrane helix</keyword>
<evidence type="ECO:0000313" key="3">
    <source>
        <dbReference type="Proteomes" id="UP001523234"/>
    </source>
</evidence>
<feature type="transmembrane region" description="Helical" evidence="1">
    <location>
        <begin position="83"/>
        <end position="100"/>
    </location>
</feature>
<protein>
    <submittedName>
        <fullName evidence="2">Uncharacterized protein</fullName>
    </submittedName>
</protein>
<feature type="transmembrane region" description="Helical" evidence="1">
    <location>
        <begin position="12"/>
        <end position="31"/>
    </location>
</feature>